<organism evidence="1 2">
    <name type="scientific">Linum trigynum</name>
    <dbReference type="NCBI Taxonomy" id="586398"/>
    <lineage>
        <taxon>Eukaryota</taxon>
        <taxon>Viridiplantae</taxon>
        <taxon>Streptophyta</taxon>
        <taxon>Embryophyta</taxon>
        <taxon>Tracheophyta</taxon>
        <taxon>Spermatophyta</taxon>
        <taxon>Magnoliopsida</taxon>
        <taxon>eudicotyledons</taxon>
        <taxon>Gunneridae</taxon>
        <taxon>Pentapetalae</taxon>
        <taxon>rosids</taxon>
        <taxon>fabids</taxon>
        <taxon>Malpighiales</taxon>
        <taxon>Linaceae</taxon>
        <taxon>Linum</taxon>
    </lineage>
</organism>
<sequence>MCPAETPWAGHKGASLVFTPIGMCRPQTSWEVSSPLKAPQTIGGGEICGGNMIGYREGVGSVDVVDERGGEVSDGD</sequence>
<accession>A0AAV2GN44</accession>
<dbReference type="Proteomes" id="UP001497516">
    <property type="component" value="Chromosome 9"/>
</dbReference>
<proteinExistence type="predicted"/>
<keyword evidence="2" id="KW-1185">Reference proteome</keyword>
<name>A0AAV2GN44_9ROSI</name>
<protein>
    <submittedName>
        <fullName evidence="1">Uncharacterized protein</fullName>
    </submittedName>
</protein>
<evidence type="ECO:0000313" key="2">
    <source>
        <dbReference type="Proteomes" id="UP001497516"/>
    </source>
</evidence>
<dbReference type="AlphaFoldDB" id="A0AAV2GN44"/>
<reference evidence="1 2" key="1">
    <citation type="submission" date="2024-04" db="EMBL/GenBank/DDBJ databases">
        <authorList>
            <person name="Fracassetti M."/>
        </authorList>
    </citation>
    <scope>NUCLEOTIDE SEQUENCE [LARGE SCALE GENOMIC DNA]</scope>
</reference>
<evidence type="ECO:0000313" key="1">
    <source>
        <dbReference type="EMBL" id="CAL1411128.1"/>
    </source>
</evidence>
<gene>
    <name evidence="1" type="ORF">LTRI10_LOCUS50503</name>
</gene>
<dbReference type="EMBL" id="OZ034822">
    <property type="protein sequence ID" value="CAL1411128.1"/>
    <property type="molecule type" value="Genomic_DNA"/>
</dbReference>